<dbReference type="InterPro" id="IPR050194">
    <property type="entry name" value="Glycosyltransferase_grp1"/>
</dbReference>
<dbReference type="Pfam" id="PF13439">
    <property type="entry name" value="Glyco_transf_4"/>
    <property type="match status" value="1"/>
</dbReference>
<dbReference type="EMBL" id="MHVI01000021">
    <property type="protein sequence ID" value="OHA91052.1"/>
    <property type="molecule type" value="Genomic_DNA"/>
</dbReference>
<organism evidence="3 4">
    <name type="scientific">Candidatus Zambryskibacteria bacterium RIFCSPHIGHO2_01_FULL_46_30</name>
    <dbReference type="NCBI Taxonomy" id="1802739"/>
    <lineage>
        <taxon>Bacteria</taxon>
        <taxon>Candidatus Zambryskiibacteriota</taxon>
    </lineage>
</organism>
<reference evidence="3 4" key="1">
    <citation type="journal article" date="2016" name="Nat. Commun.">
        <title>Thousands of microbial genomes shed light on interconnected biogeochemical processes in an aquifer system.</title>
        <authorList>
            <person name="Anantharaman K."/>
            <person name="Brown C.T."/>
            <person name="Hug L.A."/>
            <person name="Sharon I."/>
            <person name="Castelle C.J."/>
            <person name="Probst A.J."/>
            <person name="Thomas B.C."/>
            <person name="Singh A."/>
            <person name="Wilkins M.J."/>
            <person name="Karaoz U."/>
            <person name="Brodie E.L."/>
            <person name="Williams K.H."/>
            <person name="Hubbard S.S."/>
            <person name="Banfield J.F."/>
        </authorList>
    </citation>
    <scope>NUCLEOTIDE SEQUENCE [LARGE SCALE GENOMIC DNA]</scope>
</reference>
<feature type="domain" description="Glycosyl transferase family 1" evidence="1">
    <location>
        <begin position="208"/>
        <end position="357"/>
    </location>
</feature>
<accession>A0A1G2T1Q2</accession>
<dbReference type="InterPro" id="IPR001296">
    <property type="entry name" value="Glyco_trans_1"/>
</dbReference>
<dbReference type="SUPFAM" id="SSF53756">
    <property type="entry name" value="UDP-Glycosyltransferase/glycogen phosphorylase"/>
    <property type="match status" value="1"/>
</dbReference>
<name>A0A1G2T1Q2_9BACT</name>
<dbReference type="PANTHER" id="PTHR45947">
    <property type="entry name" value="SULFOQUINOVOSYL TRANSFERASE SQD2"/>
    <property type="match status" value="1"/>
</dbReference>
<gene>
    <name evidence="3" type="ORF">A2665_00995</name>
</gene>
<dbReference type="GO" id="GO:0016757">
    <property type="term" value="F:glycosyltransferase activity"/>
    <property type="evidence" value="ECO:0007669"/>
    <property type="project" value="InterPro"/>
</dbReference>
<comment type="caution">
    <text evidence="3">The sequence shown here is derived from an EMBL/GenBank/DDBJ whole genome shotgun (WGS) entry which is preliminary data.</text>
</comment>
<evidence type="ECO:0000259" key="2">
    <source>
        <dbReference type="Pfam" id="PF13439"/>
    </source>
</evidence>
<protein>
    <submittedName>
        <fullName evidence="3">Uncharacterized protein</fullName>
    </submittedName>
</protein>
<dbReference type="Gene3D" id="3.40.50.2000">
    <property type="entry name" value="Glycogen Phosphorylase B"/>
    <property type="match status" value="2"/>
</dbReference>
<evidence type="ECO:0000313" key="4">
    <source>
        <dbReference type="Proteomes" id="UP000177746"/>
    </source>
</evidence>
<evidence type="ECO:0000259" key="1">
    <source>
        <dbReference type="Pfam" id="PF00534"/>
    </source>
</evidence>
<dbReference type="Proteomes" id="UP000177746">
    <property type="component" value="Unassembled WGS sequence"/>
</dbReference>
<evidence type="ECO:0000313" key="3">
    <source>
        <dbReference type="EMBL" id="OHA91052.1"/>
    </source>
</evidence>
<proteinExistence type="predicted"/>
<dbReference type="CDD" id="cd03801">
    <property type="entry name" value="GT4_PimA-like"/>
    <property type="match status" value="1"/>
</dbReference>
<sequence>MEKGLKVLMISSDRKILEEGSAVSERMKEYGALVEELHIVLLSDVRHGLKDKQLPNNVWVYTTHSYLNFLRPIDACRLGKKIVFDSKFVRGKSIITVQDPFECGWVGMRIKRKWRIPLEVQLHTDPFSPYFSGFLNSIRKTIARKVLHHADSIRVVTEGLKSKISKQLKIENSKLKILPIYVDKEKIENAPIKFDLHTHYPWHPWHFVLLAVSRLAPEKNLELALAVLALVRKRFPDTGLVIVGSGPEETSLKLKVKSLKLEDGVAFVGWQDDLSSFYKTADAFIQTSLFEGYGLSLVEAGLSGLPVVTTSVGIALELEHNRDAYIYPPSYPELLAQGVTDLIENSQKRENLGTNLKHTLEHKLLSKADYMAKIKENWEKTAVMINR</sequence>
<dbReference type="Pfam" id="PF00534">
    <property type="entry name" value="Glycos_transf_1"/>
    <property type="match status" value="1"/>
</dbReference>
<feature type="domain" description="Glycosyltransferase subfamily 4-like N-terminal" evidence="2">
    <location>
        <begin position="91"/>
        <end position="185"/>
    </location>
</feature>
<dbReference type="PANTHER" id="PTHR45947:SF3">
    <property type="entry name" value="SULFOQUINOVOSYL TRANSFERASE SQD2"/>
    <property type="match status" value="1"/>
</dbReference>
<dbReference type="InterPro" id="IPR028098">
    <property type="entry name" value="Glyco_trans_4-like_N"/>
</dbReference>
<dbReference type="AlphaFoldDB" id="A0A1G2T1Q2"/>